<dbReference type="GO" id="GO:0044550">
    <property type="term" value="P:secondary metabolite biosynthetic process"/>
    <property type="evidence" value="ECO:0007669"/>
    <property type="project" value="TreeGrafter"/>
</dbReference>
<proteinExistence type="predicted"/>
<feature type="domain" description="Beta-ketoacyl-[acyl-carrier-protein] synthase III C-terminal" evidence="3">
    <location>
        <begin position="247"/>
        <end position="338"/>
    </location>
</feature>
<protein>
    <submittedName>
        <fullName evidence="4">3-oxoacyl-[acyl-carrier-protein] synthase-3</fullName>
    </submittedName>
</protein>
<accession>A0A4R2JRS1</accession>
<dbReference type="AlphaFoldDB" id="A0A4R2JRS1"/>
<dbReference type="PANTHER" id="PTHR34069:SF2">
    <property type="entry name" value="BETA-KETOACYL-[ACYL-CARRIER-PROTEIN] SYNTHASE III"/>
    <property type="match status" value="1"/>
</dbReference>
<dbReference type="PANTHER" id="PTHR34069">
    <property type="entry name" value="3-OXOACYL-[ACYL-CARRIER-PROTEIN] SYNTHASE 3"/>
    <property type="match status" value="1"/>
</dbReference>
<dbReference type="Pfam" id="PF08541">
    <property type="entry name" value="ACP_syn_III_C"/>
    <property type="match status" value="1"/>
</dbReference>
<dbReference type="RefSeq" id="WP_165960535.1">
    <property type="nucleotide sequence ID" value="NZ_SLWS01000004.1"/>
</dbReference>
<reference evidence="4 5" key="1">
    <citation type="submission" date="2019-03" db="EMBL/GenBank/DDBJ databases">
        <title>Genomic Encyclopedia of Type Strains, Phase IV (KMG-IV): sequencing the most valuable type-strain genomes for metagenomic binning, comparative biology and taxonomic classification.</title>
        <authorList>
            <person name="Goeker M."/>
        </authorList>
    </citation>
    <scope>NUCLEOTIDE SEQUENCE [LARGE SCALE GENOMIC DNA]</scope>
    <source>
        <strain evidence="4 5">DSM 45934</strain>
    </source>
</reference>
<name>A0A4R2JRS1_9PSEU</name>
<evidence type="ECO:0000313" key="4">
    <source>
        <dbReference type="EMBL" id="TCO59906.1"/>
    </source>
</evidence>
<dbReference type="Gene3D" id="3.40.47.10">
    <property type="match status" value="2"/>
</dbReference>
<evidence type="ECO:0000256" key="2">
    <source>
        <dbReference type="ARBA" id="ARBA00023315"/>
    </source>
</evidence>
<dbReference type="InterPro" id="IPR013747">
    <property type="entry name" value="ACP_syn_III_C"/>
</dbReference>
<evidence type="ECO:0000259" key="3">
    <source>
        <dbReference type="Pfam" id="PF08541"/>
    </source>
</evidence>
<gene>
    <name evidence="4" type="ORF">EV192_104749</name>
</gene>
<dbReference type="SUPFAM" id="SSF53901">
    <property type="entry name" value="Thiolase-like"/>
    <property type="match status" value="1"/>
</dbReference>
<sequence>MKLRDVFIGGLGVCLPEVVPVQEAVDQGLLAAAVAERSGYTGAAVAGDTPPVEMALAATEQALRRAGQRRDDLAMLLYVDNYDNGPVGWYPQAFLQRLATGGDMVSAEVRQGCNGMFAALELAGGYLMAREPKAAAVIAAADNMTLPQINRWQCLRPDFIVGDAGSAVVLTKRAGVAALLSVASVTVAELEGMHRGNEPLFPPTTGQTWDFSQRIDDFNWRASTDDGVEHLWLPLVKARAELVDRVLDEAGIGIEEVTRLAYNHSSREHIEFGLLSTLDVPMSRSTWEFGRHVGHLGASDQIVALDHMLSHGELAPGDHVLMLGMSPGVNIAAAVVQILDPPN</sequence>
<dbReference type="CDD" id="cd00827">
    <property type="entry name" value="init_cond_enzymes"/>
    <property type="match status" value="1"/>
</dbReference>
<keyword evidence="2" id="KW-0012">Acyltransferase</keyword>
<dbReference type="GO" id="GO:0016746">
    <property type="term" value="F:acyltransferase activity"/>
    <property type="evidence" value="ECO:0007669"/>
    <property type="project" value="UniProtKB-KW"/>
</dbReference>
<dbReference type="InterPro" id="IPR016039">
    <property type="entry name" value="Thiolase-like"/>
</dbReference>
<dbReference type="Proteomes" id="UP000295680">
    <property type="component" value="Unassembled WGS sequence"/>
</dbReference>
<dbReference type="EMBL" id="SLWS01000004">
    <property type="protein sequence ID" value="TCO59906.1"/>
    <property type="molecule type" value="Genomic_DNA"/>
</dbReference>
<keyword evidence="5" id="KW-1185">Reference proteome</keyword>
<organism evidence="4 5">
    <name type="scientific">Actinocrispum wychmicini</name>
    <dbReference type="NCBI Taxonomy" id="1213861"/>
    <lineage>
        <taxon>Bacteria</taxon>
        <taxon>Bacillati</taxon>
        <taxon>Actinomycetota</taxon>
        <taxon>Actinomycetes</taxon>
        <taxon>Pseudonocardiales</taxon>
        <taxon>Pseudonocardiaceae</taxon>
        <taxon>Actinocrispum</taxon>
    </lineage>
</organism>
<comment type="caution">
    <text evidence="4">The sequence shown here is derived from an EMBL/GenBank/DDBJ whole genome shotgun (WGS) entry which is preliminary data.</text>
</comment>
<evidence type="ECO:0000313" key="5">
    <source>
        <dbReference type="Proteomes" id="UP000295680"/>
    </source>
</evidence>
<evidence type="ECO:0000256" key="1">
    <source>
        <dbReference type="ARBA" id="ARBA00022679"/>
    </source>
</evidence>
<keyword evidence="1" id="KW-0808">Transferase</keyword>